<proteinExistence type="predicted"/>
<evidence type="ECO:0000313" key="3">
    <source>
        <dbReference type="Proteomes" id="UP000249986"/>
    </source>
</evidence>
<reference evidence="1 3" key="1">
    <citation type="submission" date="2018-06" db="EMBL/GenBank/DDBJ databases">
        <authorList>
            <consortium name="Pathogen Informatics"/>
            <person name="Doyle S."/>
        </authorList>
    </citation>
    <scope>NUCLEOTIDE SEQUENCE [LARGE SCALE GENOMIC DNA]</scope>
    <source>
        <strain evidence="1 3">NCTC10719</strain>
    </source>
</reference>
<protein>
    <submittedName>
        <fullName evidence="1">Uncharacterized protein</fullName>
    </submittedName>
</protein>
<evidence type="ECO:0000313" key="1">
    <source>
        <dbReference type="EMBL" id="SQB60569.1"/>
    </source>
</evidence>
<evidence type="ECO:0000313" key="2">
    <source>
        <dbReference type="EMBL" id="SQB60577.1"/>
    </source>
</evidence>
<gene>
    <name evidence="1" type="ORF">NCTC10719_02211</name>
    <name evidence="2" type="ORF">NCTC10719_02219</name>
</gene>
<dbReference type="EMBL" id="UAWG01000015">
    <property type="protein sequence ID" value="SQB60569.1"/>
    <property type="molecule type" value="Genomic_DNA"/>
</dbReference>
<dbReference type="SUPFAM" id="SSF50998">
    <property type="entry name" value="Quinoprotein alcohol dehydrogenase-like"/>
    <property type="match status" value="1"/>
</dbReference>
<dbReference type="InterPro" id="IPR015943">
    <property type="entry name" value="WD40/YVTN_repeat-like_dom_sf"/>
</dbReference>
<name>A0A2X3ADR7_CLOPF</name>
<dbReference type="Proteomes" id="UP000249986">
    <property type="component" value="Unassembled WGS sequence"/>
</dbReference>
<sequence>MINTKKIPKILKNTSIILIIFFILILVCNKLLMKPDFSENIIYACSINNGIYEIDSKNFSVIRETKIKNIFDIDITEDGVIFGIQDRIDPAYKEVFVFKDGKVKEYIPLTYTVMDKIKYNEYDKNMYVSQTSKITESQENCITVIDTKKLEESKNIMYEDYIHDFTFDDNGNIITVSSNIDGEFRIDMIDKDNEDIFKTIALEKKFNNIIYLNRKIYLSSNTNEIKVYDLDKEIWSEIILDHDYAYTMQIYENKIYITHSNEDDLTGKYISILDLSNDNIKTVLVSDDVDYNHYCMVLKNQNIITSDLKGKYILNHETNKKLNIQGITKMITN</sequence>
<dbReference type="InterPro" id="IPR011047">
    <property type="entry name" value="Quinoprotein_ADH-like_sf"/>
</dbReference>
<accession>A0A2X3ADR7</accession>
<dbReference type="AlphaFoldDB" id="A0A2X3ADR7"/>
<dbReference type="Gene3D" id="2.130.10.10">
    <property type="entry name" value="YVTN repeat-like/Quinoprotein amine dehydrogenase"/>
    <property type="match status" value="1"/>
</dbReference>
<organism evidence="1 3">
    <name type="scientific">Clostridium perfringens</name>
    <dbReference type="NCBI Taxonomy" id="1502"/>
    <lineage>
        <taxon>Bacteria</taxon>
        <taxon>Bacillati</taxon>
        <taxon>Bacillota</taxon>
        <taxon>Clostridia</taxon>
        <taxon>Eubacteriales</taxon>
        <taxon>Clostridiaceae</taxon>
        <taxon>Clostridium</taxon>
    </lineage>
</organism>
<dbReference type="EMBL" id="UAWG01000015">
    <property type="protein sequence ID" value="SQB60577.1"/>
    <property type="molecule type" value="Genomic_DNA"/>
</dbReference>
<dbReference type="RefSeq" id="WP_111926733.1">
    <property type="nucleotide sequence ID" value="NZ_JAALLX010000082.1"/>
</dbReference>